<dbReference type="Pfam" id="PF00018">
    <property type="entry name" value="SH3_1"/>
    <property type="match status" value="1"/>
</dbReference>
<evidence type="ECO:0000256" key="2">
    <source>
        <dbReference type="SAM" id="MobiDB-lite"/>
    </source>
</evidence>
<feature type="compositionally biased region" description="Basic and acidic residues" evidence="2">
    <location>
        <begin position="245"/>
        <end position="254"/>
    </location>
</feature>
<feature type="compositionally biased region" description="Basic residues" evidence="2">
    <location>
        <begin position="32"/>
        <end position="44"/>
    </location>
</feature>
<dbReference type="Pfam" id="PF00621">
    <property type="entry name" value="RhoGEF"/>
    <property type="match status" value="1"/>
</dbReference>
<dbReference type="InterPro" id="IPR047271">
    <property type="entry name" value="Ephexin-like"/>
</dbReference>
<dbReference type="InterPro" id="IPR001452">
    <property type="entry name" value="SH3_domain"/>
</dbReference>
<feature type="compositionally biased region" description="Basic residues" evidence="2">
    <location>
        <begin position="292"/>
        <end position="301"/>
    </location>
</feature>
<protein>
    <submittedName>
        <fullName evidence="5">NGEF protein</fullName>
    </submittedName>
</protein>
<feature type="compositionally biased region" description="Pro residues" evidence="2">
    <location>
        <begin position="399"/>
        <end position="408"/>
    </location>
</feature>
<feature type="region of interest" description="Disordered" evidence="2">
    <location>
        <begin position="379"/>
        <end position="507"/>
    </location>
</feature>
<dbReference type="SMART" id="SM00326">
    <property type="entry name" value="SH3"/>
    <property type="match status" value="1"/>
</dbReference>
<feature type="compositionally biased region" description="Low complexity" evidence="2">
    <location>
        <begin position="131"/>
        <end position="140"/>
    </location>
</feature>
<dbReference type="GO" id="GO:0005085">
    <property type="term" value="F:guanyl-nucleotide exchange factor activity"/>
    <property type="evidence" value="ECO:0007669"/>
    <property type="project" value="InterPro"/>
</dbReference>
<dbReference type="CDD" id="cd00160">
    <property type="entry name" value="RhoGEF"/>
    <property type="match status" value="1"/>
</dbReference>
<keyword evidence="1" id="KW-0728">SH3 domain</keyword>
<dbReference type="SUPFAM" id="SSF50729">
    <property type="entry name" value="PH domain-like"/>
    <property type="match status" value="1"/>
</dbReference>
<dbReference type="InterPro" id="IPR035899">
    <property type="entry name" value="DBL_dom_sf"/>
</dbReference>
<evidence type="ECO:0000259" key="3">
    <source>
        <dbReference type="SMART" id="SM00325"/>
    </source>
</evidence>
<evidence type="ECO:0000313" key="6">
    <source>
        <dbReference type="Proteomes" id="UP000838412"/>
    </source>
</evidence>
<gene>
    <name evidence="5" type="primary">NGEF</name>
    <name evidence="5" type="ORF">BLAG_LOCUS3903</name>
</gene>
<name>A0A8J9W513_BRALA</name>
<feature type="compositionally biased region" description="Polar residues" evidence="2">
    <location>
        <begin position="235"/>
        <end position="244"/>
    </location>
</feature>
<feature type="compositionally biased region" description="Low complexity" evidence="2">
    <location>
        <begin position="466"/>
        <end position="475"/>
    </location>
</feature>
<feature type="compositionally biased region" description="Polar residues" evidence="2">
    <location>
        <begin position="81"/>
        <end position="101"/>
    </location>
</feature>
<dbReference type="EMBL" id="OV696696">
    <property type="protein sequence ID" value="CAH1239673.1"/>
    <property type="molecule type" value="Genomic_DNA"/>
</dbReference>
<keyword evidence="6" id="KW-1185">Reference proteome</keyword>
<feature type="region of interest" description="Disordered" evidence="2">
    <location>
        <begin position="80"/>
        <end position="365"/>
    </location>
</feature>
<evidence type="ECO:0000313" key="5">
    <source>
        <dbReference type="EMBL" id="CAH1239673.1"/>
    </source>
</evidence>
<dbReference type="InterPro" id="IPR047270">
    <property type="entry name" value="PH_ephexin"/>
</dbReference>
<feature type="compositionally biased region" description="Polar residues" evidence="2">
    <location>
        <begin position="183"/>
        <end position="196"/>
    </location>
</feature>
<dbReference type="SMART" id="SM00325">
    <property type="entry name" value="RhoGEF"/>
    <property type="match status" value="1"/>
</dbReference>
<accession>A0A8J9W513</accession>
<organism evidence="5 6">
    <name type="scientific">Branchiostoma lanceolatum</name>
    <name type="common">Common lancelet</name>
    <name type="synonym">Amphioxus lanceolatum</name>
    <dbReference type="NCBI Taxonomy" id="7740"/>
    <lineage>
        <taxon>Eukaryota</taxon>
        <taxon>Metazoa</taxon>
        <taxon>Chordata</taxon>
        <taxon>Cephalochordata</taxon>
        <taxon>Leptocardii</taxon>
        <taxon>Amphioxiformes</taxon>
        <taxon>Branchiostomatidae</taxon>
        <taxon>Branchiostoma</taxon>
    </lineage>
</organism>
<feature type="compositionally biased region" description="Low complexity" evidence="2">
    <location>
        <begin position="272"/>
        <end position="284"/>
    </location>
</feature>
<dbReference type="Proteomes" id="UP000838412">
    <property type="component" value="Chromosome 11"/>
</dbReference>
<feature type="compositionally biased region" description="Basic and acidic residues" evidence="2">
    <location>
        <begin position="212"/>
        <end position="225"/>
    </location>
</feature>
<dbReference type="PANTHER" id="PTHR12845:SF5">
    <property type="entry name" value="EPHEXIN, ISOFORM D"/>
    <property type="match status" value="1"/>
</dbReference>
<dbReference type="Gene3D" id="2.30.30.40">
    <property type="entry name" value="SH3 Domains"/>
    <property type="match status" value="1"/>
</dbReference>
<dbReference type="Gene3D" id="2.30.29.30">
    <property type="entry name" value="Pleckstrin-homology domain (PH domain)/Phosphotyrosine-binding domain (PTB)"/>
    <property type="match status" value="1"/>
</dbReference>
<dbReference type="InterPro" id="IPR000219">
    <property type="entry name" value="DH_dom"/>
</dbReference>
<feature type="compositionally biased region" description="Polar residues" evidence="2">
    <location>
        <begin position="144"/>
        <end position="164"/>
    </location>
</feature>
<feature type="domain" description="SH3" evidence="4">
    <location>
        <begin position="1180"/>
        <end position="1237"/>
    </location>
</feature>
<dbReference type="CDD" id="cd01221">
    <property type="entry name" value="PH_ephexin"/>
    <property type="match status" value="1"/>
</dbReference>
<dbReference type="PANTHER" id="PTHR12845">
    <property type="entry name" value="GUANINE NUCLEOTIDE EXCHANGE FACTOR"/>
    <property type="match status" value="1"/>
</dbReference>
<feature type="compositionally biased region" description="Low complexity" evidence="2">
    <location>
        <begin position="20"/>
        <end position="31"/>
    </location>
</feature>
<feature type="region of interest" description="Disordered" evidence="2">
    <location>
        <begin position="581"/>
        <end position="605"/>
    </location>
</feature>
<dbReference type="AlphaFoldDB" id="A0A8J9W513"/>
<feature type="domain" description="DH" evidence="3">
    <location>
        <begin position="826"/>
        <end position="1003"/>
    </location>
</feature>
<dbReference type="CDD" id="cd11793">
    <property type="entry name" value="SH3_ephexin1_like"/>
    <property type="match status" value="1"/>
</dbReference>
<feature type="compositionally biased region" description="Acidic residues" evidence="2">
    <location>
        <begin position="326"/>
        <end position="339"/>
    </location>
</feature>
<dbReference type="InterPro" id="IPR036028">
    <property type="entry name" value="SH3-like_dom_sf"/>
</dbReference>
<evidence type="ECO:0000256" key="1">
    <source>
        <dbReference type="ARBA" id="ARBA00022443"/>
    </source>
</evidence>
<sequence length="1259" mass="140906">MAEGTGDGLSILDRIKQFDSSSQPTQPVSPVKPKKPSLKKRPGQKAHVISSHGHIAKFKPPPLTKKISSHRLVMVEKCVTSPKSKNADFSSRLPTSPSKAIQLSKPALKPPVANRSKPLRPVRSVDDDSKPSPSKTKPVVASRNRVNVGTGQNASKKNAENSQVEARESAGSISALAKKFESGVSTSSTNGESARTNGHEQKKPKIVKRKISKEPADVELEESKPRSVAQKWKTLEQSTAASSKEVSRSPEKVQVKKFPPVVTSSSGSMAAVPGDVVQQDVPVPKSFLHQNRPSRKSRSGSRKSPSAKTRPLLPSDGRDKVTAVTVEEDDWDEDEEYEDVLLPPRKVPSDGKVNDSDSWETDEDDDYMHEYHDIYESIAISPPNVDASRHSKSTVVPKPTLPPPPVPSKPVRDRLARNSAASEDVPSGAVNTVPKPPRTTGKRLTPSPNPPDRVASLVDAEEATNKTKTAPATTPRNIPQIKVDVEKAKNKKIPPVEGSSPQTKGLGKYTGVKSFLHNMLAKSKSGGDLTVDQSLNPASCPDTLSPLASAALEGRNWKSLEKLGGQREEEYEHMASTKKGAVGVPNLPRRDDRPPATLPRDLTVPQWSSMDSDTYMGTEYLDIVEFPGNTQGGDDDDLYVLPDGGDDDEVYEDVLVSRGVHEQDLSEPLSGTYMDFDEVPTLQQPNVQTERSEYETPMFPGGEMPAFLTPINQRVEPAHSDNADADLRVDYVARTNNRQSRFFHEPLYQVYRAQKSARSIRSNRSDAITEEELDVVQEDDDDYENVTSMSASEASLKRTMWKDLPEVRGSGVLNSLSPAEMKLQEALFEVVTSEASYLRSLNILVDHFMPGLIRPLSRTERTHLFSNCKEVRDQSERLLLAMEAQLQKDIRLSRVPDLVLNHARSYFEEYIKYCRNLVYQERVLRRLTTENSAFHTMLQKLEVDRMCAGLDLQSFLILPMQRIARMPLLFDAIIQRAEAGTSLYNSAYRAYKFLNKTLKACNEEARVMAKTEEMVLLQKQFTFKPGVKEIAVVSGKRYLVKKGELTQITQEKKKYLRQPLHMFLFTDLLLVTKKKSDSQYTIIDYAERSFVEAKEKEDPDFALAATKLTATQKIRRFTGTLTIPPIESLFTMELFENHEGKHVMIDLATTLSEKTRWVEAIMPPKSDISGETIYEEWDCPQVQVIHPYQAQQPDELELERSDIINVSRKMADGWYEGERIRDGEKGWFPSSYTEEIENSHARARNLKYRHRRQLSLGEA</sequence>
<dbReference type="SUPFAM" id="SSF50044">
    <property type="entry name" value="SH3-domain"/>
    <property type="match status" value="1"/>
</dbReference>
<feature type="region of interest" description="Disordered" evidence="2">
    <location>
        <begin position="1"/>
        <end position="65"/>
    </location>
</feature>
<dbReference type="InterPro" id="IPR011993">
    <property type="entry name" value="PH-like_dom_sf"/>
</dbReference>
<dbReference type="Gene3D" id="1.20.900.10">
    <property type="entry name" value="Dbl homology (DH) domain"/>
    <property type="match status" value="1"/>
</dbReference>
<reference evidence="5" key="1">
    <citation type="submission" date="2022-01" db="EMBL/GenBank/DDBJ databases">
        <authorList>
            <person name="Braso-Vives M."/>
        </authorList>
    </citation>
    <scope>NUCLEOTIDE SEQUENCE</scope>
</reference>
<proteinExistence type="predicted"/>
<dbReference type="OrthoDB" id="27593at2759"/>
<evidence type="ECO:0000259" key="4">
    <source>
        <dbReference type="SMART" id="SM00326"/>
    </source>
</evidence>
<dbReference type="SUPFAM" id="SSF48065">
    <property type="entry name" value="DBL homology domain (DH-domain)"/>
    <property type="match status" value="1"/>
</dbReference>